<organism evidence="1 2">
    <name type="scientific">Paraglomus brasilianum</name>
    <dbReference type="NCBI Taxonomy" id="144538"/>
    <lineage>
        <taxon>Eukaryota</taxon>
        <taxon>Fungi</taxon>
        <taxon>Fungi incertae sedis</taxon>
        <taxon>Mucoromycota</taxon>
        <taxon>Glomeromycotina</taxon>
        <taxon>Glomeromycetes</taxon>
        <taxon>Paraglomerales</taxon>
        <taxon>Paraglomeraceae</taxon>
        <taxon>Paraglomus</taxon>
    </lineage>
</organism>
<evidence type="ECO:0000313" key="2">
    <source>
        <dbReference type="Proteomes" id="UP000789739"/>
    </source>
</evidence>
<reference evidence="1" key="1">
    <citation type="submission" date="2021-06" db="EMBL/GenBank/DDBJ databases">
        <authorList>
            <person name="Kallberg Y."/>
            <person name="Tangrot J."/>
            <person name="Rosling A."/>
        </authorList>
    </citation>
    <scope>NUCLEOTIDE SEQUENCE</scope>
    <source>
        <strain evidence="1">BR232B</strain>
    </source>
</reference>
<sequence>MGKWDRQEDVINEAILECMIKGGSVGSMERILESIRYFTKTITMLSLKDAGMTEERAKEILDVINSGEYLIRVKLINADAKILPNGAKSYGFKIRDKYVPIHESRKAGSKYIQIL</sequence>
<protein>
    <submittedName>
        <fullName evidence="1">4627_t:CDS:1</fullName>
    </submittedName>
</protein>
<dbReference type="AlphaFoldDB" id="A0A9N9BP92"/>
<proteinExistence type="predicted"/>
<gene>
    <name evidence="1" type="ORF">PBRASI_LOCUS6310</name>
</gene>
<dbReference type="Proteomes" id="UP000789739">
    <property type="component" value="Unassembled WGS sequence"/>
</dbReference>
<dbReference type="EMBL" id="CAJVPI010000825">
    <property type="protein sequence ID" value="CAG8575031.1"/>
    <property type="molecule type" value="Genomic_DNA"/>
</dbReference>
<dbReference type="OrthoDB" id="2414218at2759"/>
<evidence type="ECO:0000313" key="1">
    <source>
        <dbReference type="EMBL" id="CAG8575031.1"/>
    </source>
</evidence>
<keyword evidence="2" id="KW-1185">Reference proteome</keyword>
<name>A0A9N9BP92_9GLOM</name>
<accession>A0A9N9BP92</accession>
<comment type="caution">
    <text evidence="1">The sequence shown here is derived from an EMBL/GenBank/DDBJ whole genome shotgun (WGS) entry which is preliminary data.</text>
</comment>